<protein>
    <submittedName>
        <fullName evidence="2">Uncharacterized protein</fullName>
    </submittedName>
</protein>
<comment type="caution">
    <text evidence="2">The sequence shown here is derived from an EMBL/GenBank/DDBJ whole genome shotgun (WGS) entry which is preliminary data.</text>
</comment>
<sequence length="53" mass="5718">MRASGSGVLGAEGAGLKHHLKDGRVWFADTAKPRGTSDCNRERAQPGKRRGRD</sequence>
<evidence type="ECO:0000256" key="1">
    <source>
        <dbReference type="SAM" id="MobiDB-lite"/>
    </source>
</evidence>
<reference evidence="2 3" key="1">
    <citation type="submission" date="2019-02" db="EMBL/GenBank/DDBJ databases">
        <title>Genomic Encyclopedia of Archaeal and Bacterial Type Strains, Phase II (KMG-II): from individual species to whole genera.</title>
        <authorList>
            <person name="Goeker M."/>
        </authorList>
    </citation>
    <scope>NUCLEOTIDE SEQUENCE [LARGE SCALE GENOMIC DNA]</scope>
    <source>
        <strain evidence="2 3">DSM 18328</strain>
    </source>
</reference>
<accession>A0A482YBX1</accession>
<dbReference type="Proteomes" id="UP000291097">
    <property type="component" value="Unassembled WGS sequence"/>
</dbReference>
<evidence type="ECO:0000313" key="2">
    <source>
        <dbReference type="EMBL" id="RZV10908.1"/>
    </source>
</evidence>
<name>A0A482YBX1_9EURY</name>
<organism evidence="2 3">
    <name type="scientific">Natrinema hispanicum</name>
    <dbReference type="NCBI Taxonomy" id="392421"/>
    <lineage>
        <taxon>Archaea</taxon>
        <taxon>Methanobacteriati</taxon>
        <taxon>Methanobacteriota</taxon>
        <taxon>Stenosarchaea group</taxon>
        <taxon>Halobacteria</taxon>
        <taxon>Halobacteriales</taxon>
        <taxon>Natrialbaceae</taxon>
        <taxon>Natrinema</taxon>
    </lineage>
</organism>
<dbReference type="EMBL" id="SHMP01000004">
    <property type="protein sequence ID" value="RZV10908.1"/>
    <property type="molecule type" value="Genomic_DNA"/>
</dbReference>
<gene>
    <name evidence="2" type="ORF">BDK88_2114</name>
</gene>
<dbReference type="RefSeq" id="WP_165396943.1">
    <property type="nucleotide sequence ID" value="NZ_SHMP01000004.1"/>
</dbReference>
<feature type="region of interest" description="Disordered" evidence="1">
    <location>
        <begin position="28"/>
        <end position="53"/>
    </location>
</feature>
<evidence type="ECO:0000313" key="3">
    <source>
        <dbReference type="Proteomes" id="UP000291097"/>
    </source>
</evidence>
<dbReference type="AlphaFoldDB" id="A0A482YBX1"/>
<proteinExistence type="predicted"/>